<evidence type="ECO:0000256" key="2">
    <source>
        <dbReference type="ARBA" id="ARBA00023125"/>
    </source>
</evidence>
<name>A0A0H4VCW8_9SPHN</name>
<keyword evidence="2" id="KW-0238">DNA-binding</keyword>
<dbReference type="Gene3D" id="1.10.10.10">
    <property type="entry name" value="Winged helix-like DNA-binding domain superfamily/Winged helix DNA-binding domain"/>
    <property type="match status" value="1"/>
</dbReference>
<gene>
    <name evidence="5" type="ORF">CP97_11630</name>
</gene>
<dbReference type="SUPFAM" id="SSF46894">
    <property type="entry name" value="C-terminal effector domain of the bipartite response regulators"/>
    <property type="match status" value="1"/>
</dbReference>
<dbReference type="PRINTS" id="PR00038">
    <property type="entry name" value="HTHLUXR"/>
</dbReference>
<protein>
    <recommendedName>
        <fullName evidence="4">HTH luxR-type domain-containing protein</fullName>
    </recommendedName>
</protein>
<organism evidence="5 6">
    <name type="scientific">Aurantiacibacter atlanticus</name>
    <dbReference type="NCBI Taxonomy" id="1648404"/>
    <lineage>
        <taxon>Bacteria</taxon>
        <taxon>Pseudomonadati</taxon>
        <taxon>Pseudomonadota</taxon>
        <taxon>Alphaproteobacteria</taxon>
        <taxon>Sphingomonadales</taxon>
        <taxon>Erythrobacteraceae</taxon>
        <taxon>Aurantiacibacter</taxon>
    </lineage>
</organism>
<reference evidence="5 6" key="1">
    <citation type="journal article" date="2015" name="Int. J. Syst. Evol. Microbiol.">
        <title>Erythrobacter atlanticus sp. nov., a bacterium from ocean sediment able to degrade polycyclic aromatic hydrocarbons.</title>
        <authorList>
            <person name="Zhuang L."/>
            <person name="Liu Y."/>
            <person name="Wang L."/>
            <person name="Wang W."/>
            <person name="Shao Z."/>
        </authorList>
    </citation>
    <scope>NUCLEOTIDE SEQUENCE [LARGE SCALE GENOMIC DNA]</scope>
    <source>
        <strain evidence="6">s21-N3</strain>
    </source>
</reference>
<dbReference type="Pfam" id="PF03472">
    <property type="entry name" value="Autoind_bind"/>
    <property type="match status" value="1"/>
</dbReference>
<keyword evidence="3" id="KW-0804">Transcription</keyword>
<dbReference type="InterPro" id="IPR036693">
    <property type="entry name" value="TF_LuxR_autoind-bd_dom_sf"/>
</dbReference>
<dbReference type="PANTHER" id="PTHR44688:SF16">
    <property type="entry name" value="DNA-BINDING TRANSCRIPTIONAL ACTIVATOR DEVR_DOSR"/>
    <property type="match status" value="1"/>
</dbReference>
<dbReference type="SUPFAM" id="SSF75516">
    <property type="entry name" value="Pheromone-binding domain of LuxR-like quorum-sensing transcription factors"/>
    <property type="match status" value="1"/>
</dbReference>
<dbReference type="GO" id="GO:0003677">
    <property type="term" value="F:DNA binding"/>
    <property type="evidence" value="ECO:0007669"/>
    <property type="project" value="UniProtKB-KW"/>
</dbReference>
<dbReference type="Proteomes" id="UP000059113">
    <property type="component" value="Chromosome"/>
</dbReference>
<sequence>MCVAENFRALRDAVIRAAMLLGTDRVYFVAPLVRDARTGRVLVEAGLPKVWARHYRSALHQIDPILQHAIHVSAAFIWPRDIDYEKLTDQQRRFMKIAARYGLESGIGVACYGPQGRAGFLGMTWSQDTPASDEMLLAVHQVGQVSFQRYCQIVKENFKLTPLSNRELEVLSWMCGGKSNPAMAKIIGVSRSSIDAYIRRIFAKFQVTDRTAACMRAYSLGIVASDEVKNMVELARKRDEEGS</sequence>
<dbReference type="Pfam" id="PF00196">
    <property type="entry name" value="GerE"/>
    <property type="match status" value="1"/>
</dbReference>
<evidence type="ECO:0000313" key="5">
    <source>
        <dbReference type="EMBL" id="AKQ42542.1"/>
    </source>
</evidence>
<keyword evidence="6" id="KW-1185">Reference proteome</keyword>
<dbReference type="InterPro" id="IPR036388">
    <property type="entry name" value="WH-like_DNA-bd_sf"/>
</dbReference>
<dbReference type="PROSITE" id="PS50043">
    <property type="entry name" value="HTH_LUXR_2"/>
    <property type="match status" value="1"/>
</dbReference>
<feature type="domain" description="HTH luxR-type" evidence="4">
    <location>
        <begin position="156"/>
        <end position="221"/>
    </location>
</feature>
<reference evidence="6" key="2">
    <citation type="submission" date="2015-04" db="EMBL/GenBank/DDBJ databases">
        <title>The complete genome sequence of Erythrobacter sp. s21-N3.</title>
        <authorList>
            <person name="Zhuang L."/>
            <person name="Liu Y."/>
            <person name="Shao Z."/>
        </authorList>
    </citation>
    <scope>NUCLEOTIDE SEQUENCE [LARGE SCALE GENOMIC DNA]</scope>
    <source>
        <strain evidence="6">s21-N3</strain>
    </source>
</reference>
<evidence type="ECO:0000259" key="4">
    <source>
        <dbReference type="PROSITE" id="PS50043"/>
    </source>
</evidence>
<evidence type="ECO:0000256" key="1">
    <source>
        <dbReference type="ARBA" id="ARBA00023015"/>
    </source>
</evidence>
<keyword evidence="1" id="KW-0805">Transcription regulation</keyword>
<dbReference type="STRING" id="1648404.CP97_11630"/>
<dbReference type="InterPro" id="IPR000792">
    <property type="entry name" value="Tscrpt_reg_LuxR_C"/>
</dbReference>
<dbReference type="GO" id="GO:0006355">
    <property type="term" value="P:regulation of DNA-templated transcription"/>
    <property type="evidence" value="ECO:0007669"/>
    <property type="project" value="InterPro"/>
</dbReference>
<dbReference type="PANTHER" id="PTHR44688">
    <property type="entry name" value="DNA-BINDING TRANSCRIPTIONAL ACTIVATOR DEVR_DOSR"/>
    <property type="match status" value="1"/>
</dbReference>
<dbReference type="InterPro" id="IPR016032">
    <property type="entry name" value="Sig_transdc_resp-reg_C-effctor"/>
</dbReference>
<dbReference type="AlphaFoldDB" id="A0A0H4VCW8"/>
<dbReference type="PATRIC" id="fig|1648404.4.peg.2423"/>
<evidence type="ECO:0000256" key="3">
    <source>
        <dbReference type="ARBA" id="ARBA00023163"/>
    </source>
</evidence>
<dbReference type="CDD" id="cd06170">
    <property type="entry name" value="LuxR_C_like"/>
    <property type="match status" value="1"/>
</dbReference>
<proteinExistence type="predicted"/>
<accession>A0A0H4VCW8</accession>
<dbReference type="EMBL" id="CP011310">
    <property type="protein sequence ID" value="AKQ42542.1"/>
    <property type="molecule type" value="Genomic_DNA"/>
</dbReference>
<evidence type="ECO:0000313" key="6">
    <source>
        <dbReference type="Proteomes" id="UP000059113"/>
    </source>
</evidence>
<dbReference type="InterPro" id="IPR005143">
    <property type="entry name" value="TF_LuxR_autoind-bd_dom"/>
</dbReference>
<dbReference type="Gene3D" id="3.30.450.80">
    <property type="entry name" value="Transcription factor LuxR-like, autoinducer-binding domain"/>
    <property type="match status" value="1"/>
</dbReference>
<dbReference type="KEGG" id="ery:CP97_11630"/>
<dbReference type="SMART" id="SM00421">
    <property type="entry name" value="HTH_LUXR"/>
    <property type="match status" value="1"/>
</dbReference>